<dbReference type="EMBL" id="MEIP01000003">
    <property type="protein sequence ID" value="PIT50109.1"/>
    <property type="molecule type" value="Genomic_DNA"/>
</dbReference>
<dbReference type="RefSeq" id="WP_100121138.1">
    <property type="nucleotide sequence ID" value="NZ_MEIP01000003.1"/>
</dbReference>
<accession>A0A2N9XP54</accession>
<dbReference type="AlphaFoldDB" id="A0A2N9XP54"/>
<name>A0A2N9XP54_9NEIS</name>
<proteinExistence type="predicted"/>
<reference evidence="1 2" key="1">
    <citation type="journal article" date="2017" name="MBio">
        <title>Type VI secretion-mediated competition in the bee gut microbiome.</title>
        <authorList>
            <person name="Steele M.I."/>
            <person name="Kwong W.K."/>
            <person name="Powell J.E."/>
            <person name="Whiteley M."/>
            <person name="Moran N.A."/>
        </authorList>
    </citation>
    <scope>NUCLEOTIDE SEQUENCE [LARGE SCALE GENOMIC DNA]</scope>
    <source>
        <strain evidence="1 2">Ruf1-X</strain>
    </source>
</reference>
<protein>
    <submittedName>
        <fullName evidence="1">Uncharacterized protein</fullName>
    </submittedName>
</protein>
<evidence type="ECO:0000313" key="1">
    <source>
        <dbReference type="EMBL" id="PIT50109.1"/>
    </source>
</evidence>
<sequence>MKKKIHLEHIHKDKEKFFKYFLDNEFMLSKELINKKEWVVMLSPDMLTYFQAGYMSKAINRLNINEYFQYTFAFNGDVAFSKFVNTQDNLYNSDFNSLLNYIIITNKNMDFLYYRHQLSFFHLFAGTPDFVYSCVRTSKKICKNLLIEYCLYNGKNTDEYHECCKAWSLYQEEDLMKE</sequence>
<organism evidence="1 2">
    <name type="scientific">Snodgrassella alvi</name>
    <dbReference type="NCBI Taxonomy" id="1196083"/>
    <lineage>
        <taxon>Bacteria</taxon>
        <taxon>Pseudomonadati</taxon>
        <taxon>Pseudomonadota</taxon>
        <taxon>Betaproteobacteria</taxon>
        <taxon>Neisseriales</taxon>
        <taxon>Neisseriaceae</taxon>
        <taxon>Snodgrassella</taxon>
    </lineage>
</organism>
<comment type="caution">
    <text evidence="1">The sequence shown here is derived from an EMBL/GenBank/DDBJ whole genome shotgun (WGS) entry which is preliminary data.</text>
</comment>
<dbReference type="Proteomes" id="UP000229970">
    <property type="component" value="Unassembled WGS sequence"/>
</dbReference>
<gene>
    <name evidence="1" type="ORF">BHC46_01235</name>
</gene>
<evidence type="ECO:0000313" key="2">
    <source>
        <dbReference type="Proteomes" id="UP000229970"/>
    </source>
</evidence>